<dbReference type="Gene3D" id="3.40.50.1460">
    <property type="match status" value="1"/>
</dbReference>
<dbReference type="Proteomes" id="UP000324101">
    <property type="component" value="Chromosome"/>
</dbReference>
<name>A0A5P2DR73_STRVZ</name>
<evidence type="ECO:0000313" key="3">
    <source>
        <dbReference type="EMBL" id="QES57353.1"/>
    </source>
</evidence>
<evidence type="ECO:0000256" key="1">
    <source>
        <dbReference type="SAM" id="MobiDB-lite"/>
    </source>
</evidence>
<proteinExistence type="predicted"/>
<feature type="region of interest" description="Disordered" evidence="1">
    <location>
        <begin position="671"/>
        <end position="704"/>
    </location>
</feature>
<sequence length="704" mass="75710">MTPADFLPAALGPQRTYALVAGVERYDISHRWNLRGPARDALRFARWLTGPAEVPPGNVRLLLSPLDDPGALDWTDSPAMTALRTACRPATEENVKSALLDELPQCDGDLLWIFWAGHGYLGPRQELMLPCSDARPSQIRHLNLDSALRWWRTDLVKQRRFPLQAALVDSCRVDAPRDTRWNFGNTDYGGGSSVPGRRQFRLYASREGEVAQNDPERGAGRFTEALLGELGGRSVRESVSGLPEAALSIHRAFQELRARGEGWQLPQFIVDRDWDACSFLDDGLSPAALPRAAKLDQAAWDGLGELFEGRELPRCAYEAYAWAFKAAGCTTPAHGGLPGDGLLEVVQDLDERQGGPGGMPLAVPFVRFLADRAGAAGDAPWAARLGDWVRATRERLALPVLPPPPPPVRQVVVHVRLETPPGGEPGYLARMWLRGERTRHIWESEDAPLALDGVREELVRQLALIGAASEGGGEDGGTGGESGGGAGRRAYAAVDRIDFHVPYELLDAGFDQWPVPRGPAGRHRALGLLHQVVVRCPQERADTRAEWHGTWRWLHAQGGRHADAVRVVTDEEVTDALGMELAAQPPPACVLAHTTAAPHAGLLEAVVEGGLPVAVWRRGGGLPVPALLDLLAPAGPDGRPDPGALDVLALPARVREVRRAAAAAVAAAGAAGGAGRAGQPSTEGDQLVLLWDDPDDMPGLRSLA</sequence>
<dbReference type="RefSeq" id="WP_150260158.1">
    <property type="nucleotide sequence ID" value="NZ_CP029189.1"/>
</dbReference>
<dbReference type="OrthoDB" id="9150676at2"/>
<reference evidence="3 4" key="1">
    <citation type="submission" date="2018-05" db="EMBL/GenBank/DDBJ databases">
        <title>Streptomyces venezuelae.</title>
        <authorList>
            <person name="Kim W."/>
            <person name="Lee N."/>
            <person name="Cho B.-K."/>
        </authorList>
    </citation>
    <scope>NUCLEOTIDE SEQUENCE [LARGE SCALE GENOMIC DNA]</scope>
    <source>
        <strain evidence="3 4">ATCC 21018</strain>
    </source>
</reference>
<accession>A0A5P2DR73</accession>
<dbReference type="InterPro" id="IPR045450">
    <property type="entry name" value="VMAP_C"/>
</dbReference>
<evidence type="ECO:0000313" key="4">
    <source>
        <dbReference type="Proteomes" id="UP000324101"/>
    </source>
</evidence>
<feature type="domain" description="vWA-MoxR associated protein C-terminal" evidence="2">
    <location>
        <begin position="427"/>
        <end position="694"/>
    </location>
</feature>
<dbReference type="Pfam" id="PF20028">
    <property type="entry name" value="VMAP-C"/>
    <property type="match status" value="1"/>
</dbReference>
<organism evidence="3 4">
    <name type="scientific">Streptomyces venezuelae</name>
    <dbReference type="NCBI Taxonomy" id="54571"/>
    <lineage>
        <taxon>Bacteria</taxon>
        <taxon>Bacillati</taxon>
        <taxon>Actinomycetota</taxon>
        <taxon>Actinomycetes</taxon>
        <taxon>Kitasatosporales</taxon>
        <taxon>Streptomycetaceae</taxon>
        <taxon>Streptomyces</taxon>
    </lineage>
</organism>
<gene>
    <name evidence="3" type="ORF">DEJ51_26835</name>
</gene>
<dbReference type="EMBL" id="CP029189">
    <property type="protein sequence ID" value="QES57353.1"/>
    <property type="molecule type" value="Genomic_DNA"/>
</dbReference>
<protein>
    <recommendedName>
        <fullName evidence="2">vWA-MoxR associated protein C-terminal domain-containing protein</fullName>
    </recommendedName>
</protein>
<evidence type="ECO:0000259" key="2">
    <source>
        <dbReference type="Pfam" id="PF20028"/>
    </source>
</evidence>
<dbReference type="AlphaFoldDB" id="A0A5P2DR73"/>